<feature type="compositionally biased region" description="Basic residues" evidence="1">
    <location>
        <begin position="1"/>
        <end position="10"/>
    </location>
</feature>
<protein>
    <submittedName>
        <fullName evidence="2">Uncharacterized protein</fullName>
    </submittedName>
</protein>
<evidence type="ECO:0000313" key="5">
    <source>
        <dbReference type="Proteomes" id="UP001372834"/>
    </source>
</evidence>
<gene>
    <name evidence="2" type="ORF">RUM43_006352</name>
    <name evidence="3" type="ORF">RUM44_007859</name>
</gene>
<feature type="compositionally biased region" description="Polar residues" evidence="1">
    <location>
        <begin position="93"/>
        <end position="104"/>
    </location>
</feature>
<name>A0AAN8S238_POLSC</name>
<accession>A0AAN8S238</accession>
<comment type="caution">
    <text evidence="2">The sequence shown here is derived from an EMBL/GenBank/DDBJ whole genome shotgun (WGS) entry which is preliminary data.</text>
</comment>
<feature type="region of interest" description="Disordered" evidence="1">
    <location>
        <begin position="85"/>
        <end position="104"/>
    </location>
</feature>
<proteinExistence type="predicted"/>
<dbReference type="Proteomes" id="UP001359485">
    <property type="component" value="Unassembled WGS sequence"/>
</dbReference>
<dbReference type="EMBL" id="JAWJWE010000037">
    <property type="protein sequence ID" value="KAK6626048.1"/>
    <property type="molecule type" value="Genomic_DNA"/>
</dbReference>
<keyword evidence="4" id="KW-1185">Reference proteome</keyword>
<evidence type="ECO:0000256" key="1">
    <source>
        <dbReference type="SAM" id="MobiDB-lite"/>
    </source>
</evidence>
<evidence type="ECO:0000313" key="3">
    <source>
        <dbReference type="EMBL" id="KAK6637442.1"/>
    </source>
</evidence>
<dbReference type="Proteomes" id="UP001372834">
    <property type="component" value="Unassembled WGS sequence"/>
</dbReference>
<feature type="region of interest" description="Disordered" evidence="1">
    <location>
        <begin position="1"/>
        <end position="71"/>
    </location>
</feature>
<evidence type="ECO:0000313" key="2">
    <source>
        <dbReference type="EMBL" id="KAK6626048.1"/>
    </source>
</evidence>
<reference evidence="2 5" key="1">
    <citation type="submission" date="2023-10" db="EMBL/GenBank/DDBJ databases">
        <title>Genomes of two closely related lineages of the louse Polyplax serrata with different host specificities.</title>
        <authorList>
            <person name="Martinu J."/>
            <person name="Tarabai H."/>
            <person name="Stefka J."/>
            <person name="Hypsa V."/>
        </authorList>
    </citation>
    <scope>NUCLEOTIDE SEQUENCE [LARGE SCALE GENOMIC DNA]</scope>
    <source>
        <strain evidence="3">98ZLc_SE</strain>
        <strain evidence="2">HR10_N</strain>
    </source>
</reference>
<feature type="compositionally biased region" description="Basic and acidic residues" evidence="1">
    <location>
        <begin position="60"/>
        <end position="71"/>
    </location>
</feature>
<dbReference type="EMBL" id="JAWJWF010000002">
    <property type="protein sequence ID" value="KAK6637442.1"/>
    <property type="molecule type" value="Genomic_DNA"/>
</dbReference>
<sequence>MTQKHPRKYSIQHILQLPPSPQSKDEPPLGETHPVAATSAPLEEMPINLSRKPSTSESRWPGERTLEPCDMDYREQDVAMDLSMKSDVKCSPPSYSVPRNSKVG</sequence>
<dbReference type="AlphaFoldDB" id="A0AAN8S238"/>
<organism evidence="2 5">
    <name type="scientific">Polyplax serrata</name>
    <name type="common">Common mouse louse</name>
    <dbReference type="NCBI Taxonomy" id="468196"/>
    <lineage>
        <taxon>Eukaryota</taxon>
        <taxon>Metazoa</taxon>
        <taxon>Ecdysozoa</taxon>
        <taxon>Arthropoda</taxon>
        <taxon>Hexapoda</taxon>
        <taxon>Insecta</taxon>
        <taxon>Pterygota</taxon>
        <taxon>Neoptera</taxon>
        <taxon>Paraneoptera</taxon>
        <taxon>Psocodea</taxon>
        <taxon>Troctomorpha</taxon>
        <taxon>Phthiraptera</taxon>
        <taxon>Anoplura</taxon>
        <taxon>Polyplacidae</taxon>
        <taxon>Polyplax</taxon>
    </lineage>
</organism>
<evidence type="ECO:0000313" key="4">
    <source>
        <dbReference type="Proteomes" id="UP001359485"/>
    </source>
</evidence>